<feature type="signal peptide" evidence="1">
    <location>
        <begin position="1"/>
        <end position="18"/>
    </location>
</feature>
<comment type="caution">
    <text evidence="2">The sequence shown here is derived from an EMBL/GenBank/DDBJ whole genome shotgun (WGS) entry which is preliminary data.</text>
</comment>
<evidence type="ECO:0000313" key="2">
    <source>
        <dbReference type="EMBL" id="CAD2206290.1"/>
    </source>
</evidence>
<gene>
    <name evidence="2" type="ORF">MENT_LOCUS60159</name>
</gene>
<dbReference type="AlphaFoldDB" id="A0A6V7Y3Q1"/>
<reference evidence="2 3" key="1">
    <citation type="submission" date="2020-08" db="EMBL/GenBank/DDBJ databases">
        <authorList>
            <person name="Koutsovoulos G."/>
            <person name="Danchin GJ E."/>
        </authorList>
    </citation>
    <scope>NUCLEOTIDE SEQUENCE [LARGE SCALE GENOMIC DNA]</scope>
</reference>
<dbReference type="Proteomes" id="UP000580250">
    <property type="component" value="Unassembled WGS sequence"/>
</dbReference>
<protein>
    <submittedName>
        <fullName evidence="2">Uncharacterized protein</fullName>
    </submittedName>
</protein>
<dbReference type="OrthoDB" id="5888231at2759"/>
<evidence type="ECO:0000313" key="3">
    <source>
        <dbReference type="Proteomes" id="UP000580250"/>
    </source>
</evidence>
<keyword evidence="1" id="KW-0732">Signal</keyword>
<sequence length="90" mass="10221">MSIQILFPLLLIFHCINAEITTNSKIKENSEVQLVLNEWPGAGKKMARGGLIESEGILDHLDYFETRQEASTGLKMPQTNARRCLFPWNC</sequence>
<organism evidence="2 3">
    <name type="scientific">Meloidogyne enterolobii</name>
    <name type="common">Root-knot nematode worm</name>
    <name type="synonym">Meloidogyne mayaguensis</name>
    <dbReference type="NCBI Taxonomy" id="390850"/>
    <lineage>
        <taxon>Eukaryota</taxon>
        <taxon>Metazoa</taxon>
        <taxon>Ecdysozoa</taxon>
        <taxon>Nematoda</taxon>
        <taxon>Chromadorea</taxon>
        <taxon>Rhabditida</taxon>
        <taxon>Tylenchina</taxon>
        <taxon>Tylenchomorpha</taxon>
        <taxon>Tylenchoidea</taxon>
        <taxon>Meloidogynidae</taxon>
        <taxon>Meloidogyninae</taxon>
        <taxon>Meloidogyne</taxon>
    </lineage>
</organism>
<evidence type="ECO:0000256" key="1">
    <source>
        <dbReference type="SAM" id="SignalP"/>
    </source>
</evidence>
<proteinExistence type="predicted"/>
<dbReference type="EMBL" id="CAJEWN010003045">
    <property type="protein sequence ID" value="CAD2206290.1"/>
    <property type="molecule type" value="Genomic_DNA"/>
</dbReference>
<accession>A0A6V7Y3Q1</accession>
<feature type="chain" id="PRO_5027870034" evidence="1">
    <location>
        <begin position="19"/>
        <end position="90"/>
    </location>
</feature>
<name>A0A6V7Y3Q1_MELEN</name>